<dbReference type="Proteomes" id="UP001155483">
    <property type="component" value="Unassembled WGS sequence"/>
</dbReference>
<evidence type="ECO:0000313" key="12">
    <source>
        <dbReference type="Proteomes" id="UP001155483"/>
    </source>
</evidence>
<dbReference type="CDD" id="cd07503">
    <property type="entry name" value="HAD_HisB-N"/>
    <property type="match status" value="1"/>
</dbReference>
<comment type="caution">
    <text evidence="11">The sequence shown here is derived from an EMBL/GenBank/DDBJ whole genome shotgun (WGS) entry which is preliminary data.</text>
</comment>
<accession>A0A9X2XMT4</accession>
<dbReference type="InterPro" id="IPR006543">
    <property type="entry name" value="Histidinol-phos"/>
</dbReference>
<organism evidence="11 12">
    <name type="scientific">Paraflavisolibacter caeni</name>
    <dbReference type="NCBI Taxonomy" id="2982496"/>
    <lineage>
        <taxon>Bacteria</taxon>
        <taxon>Pseudomonadati</taxon>
        <taxon>Bacteroidota</taxon>
        <taxon>Chitinophagia</taxon>
        <taxon>Chitinophagales</taxon>
        <taxon>Chitinophagaceae</taxon>
        <taxon>Paraflavisolibacter</taxon>
    </lineage>
</organism>
<feature type="active site" description="Proton donor" evidence="8">
    <location>
        <position position="14"/>
    </location>
</feature>
<dbReference type="PANTHER" id="PTHR42891:SF1">
    <property type="entry name" value="D-GLYCERO-BETA-D-MANNO-HEPTOSE-1,7-BISPHOSPHATE 7-PHOSPHATASE"/>
    <property type="match status" value="1"/>
</dbReference>
<dbReference type="Pfam" id="PF13242">
    <property type="entry name" value="Hydrolase_like"/>
    <property type="match status" value="1"/>
</dbReference>
<dbReference type="GO" id="GO:0046872">
    <property type="term" value="F:metal ion binding"/>
    <property type="evidence" value="ECO:0007669"/>
    <property type="project" value="UniProtKB-KW"/>
</dbReference>
<reference evidence="11" key="2">
    <citation type="submission" date="2023-04" db="EMBL/GenBank/DDBJ databases">
        <title>Paracnuella aquatica gen. nov., sp. nov., a member of the family Chitinophagaceae isolated from a hot spring.</title>
        <authorList>
            <person name="Wang C."/>
        </authorList>
    </citation>
    <scope>NUCLEOTIDE SEQUENCE</scope>
    <source>
        <strain evidence="11">LB-8</strain>
    </source>
</reference>
<dbReference type="PANTHER" id="PTHR42891">
    <property type="entry name" value="D-GLYCERO-BETA-D-MANNO-HEPTOSE-1,7-BISPHOSPHATE 7-PHOSPHATASE"/>
    <property type="match status" value="1"/>
</dbReference>
<keyword evidence="10" id="KW-0460">Magnesium</keyword>
<feature type="binding site" evidence="10">
    <location>
        <position position="14"/>
    </location>
    <ligand>
        <name>Mg(2+)</name>
        <dbReference type="ChEBI" id="CHEBI:18420"/>
    </ligand>
</feature>
<comment type="cofactor">
    <cofactor evidence="10">
        <name>Mg(2+)</name>
        <dbReference type="ChEBI" id="CHEBI:18420"/>
    </cofactor>
</comment>
<dbReference type="RefSeq" id="WP_279295362.1">
    <property type="nucleotide sequence ID" value="NZ_JAOTIF010000001.1"/>
</dbReference>
<gene>
    <name evidence="11" type="ORF">OCK74_02275</name>
</gene>
<dbReference type="Gene3D" id="3.40.50.1000">
    <property type="entry name" value="HAD superfamily/HAD-like"/>
    <property type="match status" value="1"/>
</dbReference>
<evidence type="ECO:0000256" key="6">
    <source>
        <dbReference type="ARBA" id="ARBA00031828"/>
    </source>
</evidence>
<dbReference type="EC" id="3.1.3.-" evidence="7"/>
<evidence type="ECO:0000256" key="3">
    <source>
        <dbReference type="ARBA" id="ARBA00022723"/>
    </source>
</evidence>
<keyword evidence="3 10" id="KW-0479">Metal-binding</keyword>
<keyword evidence="5 7" id="KW-0119">Carbohydrate metabolism</keyword>
<dbReference type="InterPro" id="IPR006549">
    <property type="entry name" value="HAD-SF_hydro_IIIA"/>
</dbReference>
<evidence type="ECO:0000313" key="11">
    <source>
        <dbReference type="EMBL" id="MCU7547918.1"/>
    </source>
</evidence>
<keyword evidence="10" id="KW-0862">Zinc</keyword>
<comment type="subcellular location">
    <subcellularLocation>
        <location evidence="1 7">Cytoplasm</location>
    </subcellularLocation>
</comment>
<keyword evidence="4 7" id="KW-0378">Hydrolase</keyword>
<evidence type="ECO:0000256" key="5">
    <source>
        <dbReference type="ARBA" id="ARBA00023277"/>
    </source>
</evidence>
<evidence type="ECO:0000256" key="8">
    <source>
        <dbReference type="PIRSR" id="PIRSR004682-1"/>
    </source>
</evidence>
<dbReference type="GO" id="GO:0016791">
    <property type="term" value="F:phosphatase activity"/>
    <property type="evidence" value="ECO:0007669"/>
    <property type="project" value="InterPro"/>
</dbReference>
<reference evidence="11" key="1">
    <citation type="submission" date="2022-09" db="EMBL/GenBank/DDBJ databases">
        <authorList>
            <person name="Yuan C."/>
            <person name="Ke Z."/>
        </authorList>
    </citation>
    <scope>NUCLEOTIDE SEQUENCE</scope>
    <source>
        <strain evidence="11">LB-8</strain>
    </source>
</reference>
<evidence type="ECO:0000256" key="9">
    <source>
        <dbReference type="PIRSR" id="PIRSR004682-3"/>
    </source>
</evidence>
<feature type="site" description="Stabilizes the phosphoryl group" evidence="9">
    <location>
        <position position="111"/>
    </location>
</feature>
<feature type="binding site" evidence="10">
    <location>
        <position position="95"/>
    </location>
    <ligand>
        <name>Zn(2+)</name>
        <dbReference type="ChEBI" id="CHEBI:29105"/>
    </ligand>
</feature>
<dbReference type="AlphaFoldDB" id="A0A9X2XMT4"/>
<dbReference type="EMBL" id="JAOTIF010000001">
    <property type="protein sequence ID" value="MCU7547918.1"/>
    <property type="molecule type" value="Genomic_DNA"/>
</dbReference>
<feature type="active site" description="Nucleophile" evidence="8">
    <location>
        <position position="12"/>
    </location>
</feature>
<dbReference type="PIRSF" id="PIRSF004682">
    <property type="entry name" value="GmhB"/>
    <property type="match status" value="1"/>
</dbReference>
<feature type="binding site" evidence="10">
    <location>
        <position position="108"/>
    </location>
    <ligand>
        <name>Zn(2+)</name>
        <dbReference type="ChEBI" id="CHEBI:29105"/>
    </ligand>
</feature>
<sequence>MTSGKNKAIFIDKDGTLIPDIPYNVDPEKISLQEGALAGLLQLQEAGYLLIIVSNQSGVARGLFKEEALLHVQHKIETLLAEKGVVLNGFYYCPHYPNAAIKEYAIACDCRKPQPGMLLKAARELDIDLSQSWMIGDMLNDVEAGKKAGCKTVLIDNGNEKDYLVNEVRTPDYNAQNIEEAAIQILKHVKV</sequence>
<dbReference type="SUPFAM" id="SSF56784">
    <property type="entry name" value="HAD-like"/>
    <property type="match status" value="1"/>
</dbReference>
<evidence type="ECO:0000256" key="4">
    <source>
        <dbReference type="ARBA" id="ARBA00022801"/>
    </source>
</evidence>
<evidence type="ECO:0000256" key="7">
    <source>
        <dbReference type="PIRNR" id="PIRNR004682"/>
    </source>
</evidence>
<feature type="binding site" evidence="10">
    <location>
        <position position="137"/>
    </location>
    <ligand>
        <name>Mg(2+)</name>
        <dbReference type="ChEBI" id="CHEBI:18420"/>
    </ligand>
</feature>
<dbReference type="NCBIfam" id="TIGR01662">
    <property type="entry name" value="HAD-SF-IIIA"/>
    <property type="match status" value="1"/>
</dbReference>
<feature type="site" description="Stabilizes the phosphoryl group" evidence="9">
    <location>
        <position position="112"/>
    </location>
</feature>
<evidence type="ECO:0000256" key="2">
    <source>
        <dbReference type="ARBA" id="ARBA00022490"/>
    </source>
</evidence>
<feature type="binding site" evidence="10">
    <location>
        <position position="93"/>
    </location>
    <ligand>
        <name>Zn(2+)</name>
        <dbReference type="ChEBI" id="CHEBI:29105"/>
    </ligand>
</feature>
<keyword evidence="12" id="KW-1185">Reference proteome</keyword>
<dbReference type="InterPro" id="IPR036412">
    <property type="entry name" value="HAD-like_sf"/>
</dbReference>
<dbReference type="GO" id="GO:0005737">
    <property type="term" value="C:cytoplasm"/>
    <property type="evidence" value="ECO:0007669"/>
    <property type="project" value="UniProtKB-SubCell"/>
</dbReference>
<dbReference type="GO" id="GO:0005975">
    <property type="term" value="P:carbohydrate metabolic process"/>
    <property type="evidence" value="ECO:0007669"/>
    <property type="project" value="InterPro"/>
</dbReference>
<protein>
    <recommendedName>
        <fullName evidence="6 7">D,D-heptose 1,7-bisphosphate phosphatase</fullName>
        <ecNumber evidence="7">3.1.3.-</ecNumber>
    </recommendedName>
</protein>
<comment type="similarity">
    <text evidence="7">Belongs to the gmhB family.</text>
</comment>
<dbReference type="InterPro" id="IPR004446">
    <property type="entry name" value="Heptose_bisP_phosphatase"/>
</dbReference>
<dbReference type="InterPro" id="IPR023214">
    <property type="entry name" value="HAD_sf"/>
</dbReference>
<dbReference type="NCBIfam" id="TIGR01656">
    <property type="entry name" value="Histidinol-ppas"/>
    <property type="match status" value="1"/>
</dbReference>
<feature type="binding site" evidence="10">
    <location>
        <position position="110"/>
    </location>
    <ligand>
        <name>Zn(2+)</name>
        <dbReference type="ChEBI" id="CHEBI:29105"/>
    </ligand>
</feature>
<evidence type="ECO:0000256" key="10">
    <source>
        <dbReference type="PIRSR" id="PIRSR004682-4"/>
    </source>
</evidence>
<proteinExistence type="inferred from homology"/>
<evidence type="ECO:0000256" key="1">
    <source>
        <dbReference type="ARBA" id="ARBA00004496"/>
    </source>
</evidence>
<feature type="site" description="Stabilizes the phosphoryl group" evidence="9">
    <location>
        <position position="54"/>
    </location>
</feature>
<keyword evidence="2 7" id="KW-0963">Cytoplasm</keyword>
<name>A0A9X2XMT4_9BACT</name>
<feature type="binding site" evidence="10">
    <location>
        <position position="12"/>
    </location>
    <ligand>
        <name>Mg(2+)</name>
        <dbReference type="ChEBI" id="CHEBI:18420"/>
    </ligand>
</feature>
<comment type="cofactor">
    <cofactor evidence="10">
        <name>Zn(2+)</name>
        <dbReference type="ChEBI" id="CHEBI:29105"/>
    </cofactor>
</comment>